<feature type="transmembrane region" description="Helical" evidence="7">
    <location>
        <begin position="141"/>
        <end position="164"/>
    </location>
</feature>
<proteinExistence type="predicted"/>
<keyword evidence="2" id="KW-1003">Cell membrane</keyword>
<dbReference type="OrthoDB" id="3742808at2"/>
<feature type="transmembrane region" description="Helical" evidence="7">
    <location>
        <begin position="317"/>
        <end position="337"/>
    </location>
</feature>
<dbReference type="GO" id="GO:0005886">
    <property type="term" value="C:plasma membrane"/>
    <property type="evidence" value="ECO:0007669"/>
    <property type="project" value="UniProtKB-SubCell"/>
</dbReference>
<dbReference type="InterPro" id="IPR050833">
    <property type="entry name" value="Poly_Biosynth_Transport"/>
</dbReference>
<feature type="compositionally biased region" description="Low complexity" evidence="6">
    <location>
        <begin position="1"/>
        <end position="21"/>
    </location>
</feature>
<comment type="caution">
    <text evidence="8">The sequence shown here is derived from an EMBL/GenBank/DDBJ whole genome shotgun (WGS) entry which is preliminary data.</text>
</comment>
<evidence type="ECO:0000256" key="7">
    <source>
        <dbReference type="SAM" id="Phobius"/>
    </source>
</evidence>
<evidence type="ECO:0000256" key="4">
    <source>
        <dbReference type="ARBA" id="ARBA00022989"/>
    </source>
</evidence>
<dbReference type="PANTHER" id="PTHR30250:SF11">
    <property type="entry name" value="O-ANTIGEN TRANSPORTER-RELATED"/>
    <property type="match status" value="1"/>
</dbReference>
<feature type="transmembrane region" description="Helical" evidence="7">
    <location>
        <begin position="31"/>
        <end position="55"/>
    </location>
</feature>
<feature type="region of interest" description="Disordered" evidence="6">
    <location>
        <begin position="1"/>
        <end position="25"/>
    </location>
</feature>
<feature type="transmembrane region" description="Helical" evidence="7">
    <location>
        <begin position="357"/>
        <end position="375"/>
    </location>
</feature>
<dbReference type="AlphaFoldDB" id="A0A3N0DPD6"/>
<comment type="subcellular location">
    <subcellularLocation>
        <location evidence="1">Cell membrane</location>
        <topology evidence="1">Multi-pass membrane protein</topology>
    </subcellularLocation>
</comment>
<keyword evidence="5 7" id="KW-0472">Membrane</keyword>
<evidence type="ECO:0000313" key="8">
    <source>
        <dbReference type="EMBL" id="RNL77509.1"/>
    </source>
</evidence>
<feature type="transmembrane region" description="Helical" evidence="7">
    <location>
        <begin position="382"/>
        <end position="402"/>
    </location>
</feature>
<feature type="transmembrane region" description="Helical" evidence="7">
    <location>
        <begin position="67"/>
        <end position="88"/>
    </location>
</feature>
<dbReference type="Pfam" id="PF13440">
    <property type="entry name" value="Polysacc_synt_3"/>
    <property type="match status" value="1"/>
</dbReference>
<feature type="region of interest" description="Disordered" evidence="6">
    <location>
        <begin position="436"/>
        <end position="456"/>
    </location>
</feature>
<evidence type="ECO:0000256" key="5">
    <source>
        <dbReference type="ARBA" id="ARBA00023136"/>
    </source>
</evidence>
<gene>
    <name evidence="8" type="ORF">EFL95_15905</name>
</gene>
<feature type="transmembrane region" description="Helical" evidence="7">
    <location>
        <begin position="108"/>
        <end position="129"/>
    </location>
</feature>
<keyword evidence="9" id="KW-1185">Reference proteome</keyword>
<feature type="transmembrane region" description="Helical" evidence="7">
    <location>
        <begin position="204"/>
        <end position="221"/>
    </location>
</feature>
<accession>A0A3N0DPD6</accession>
<name>A0A3N0DPD6_9ACTN</name>
<evidence type="ECO:0000313" key="9">
    <source>
        <dbReference type="Proteomes" id="UP000277094"/>
    </source>
</evidence>
<dbReference type="Proteomes" id="UP000277094">
    <property type="component" value="Unassembled WGS sequence"/>
</dbReference>
<keyword evidence="4 7" id="KW-1133">Transmembrane helix</keyword>
<organism evidence="8 9">
    <name type="scientific">Nocardioides marmorisolisilvae</name>
    <dbReference type="NCBI Taxonomy" id="1542737"/>
    <lineage>
        <taxon>Bacteria</taxon>
        <taxon>Bacillati</taxon>
        <taxon>Actinomycetota</taxon>
        <taxon>Actinomycetes</taxon>
        <taxon>Propionibacteriales</taxon>
        <taxon>Nocardioidaceae</taxon>
        <taxon>Nocardioides</taxon>
    </lineage>
</organism>
<sequence>MLLCVPEPDTTAAPAADAAPAPERPKQAGGAITGLAVVGASILTQLLSTVNAVLASRMLGVEGRGQVVLVTSLAMMASQLTLGGGLPNAITKLLADKGYTARDGLGHLLPRLVTISVVPSALAAGYLLFLERHSDGGTKYALAVALALMALQTMGLRVLIGSMLGEGTPLLSFAMTNLAPQAVTTLAFVVAFGVGADLDAVETLALIIGSALLTSLVRLLALRKPTHDPTHRLDGHELWDLTKKTHIGSVGPIDGLSIDRTLVGSLLGNAQLGLYSAAFSLASLTNILGGSLAMVALPRIAVVQNDPPRERLVVRGWIVLSAAIIVVAVVGLELIAAPTIRIAFGEEFTGATECARWLIAAGGLLSFRRVLIAILQGRGHGGWASWIEVALTPFVVLGVWWASHINSLVAAGITMAAVGVISCLTLWVGAYRSRPGGGHHGDEPTDETALETPVTT</sequence>
<evidence type="ECO:0000256" key="3">
    <source>
        <dbReference type="ARBA" id="ARBA00022692"/>
    </source>
</evidence>
<evidence type="ECO:0000256" key="6">
    <source>
        <dbReference type="SAM" id="MobiDB-lite"/>
    </source>
</evidence>
<reference evidence="8 9" key="1">
    <citation type="submission" date="2018-11" db="EMBL/GenBank/DDBJ databases">
        <authorList>
            <person name="Li F."/>
        </authorList>
    </citation>
    <scope>NUCLEOTIDE SEQUENCE [LARGE SCALE GENOMIC DNA]</scope>
    <source>
        <strain evidence="8 9">KIS18-7</strain>
    </source>
</reference>
<dbReference type="EMBL" id="RJSG01000003">
    <property type="protein sequence ID" value="RNL77509.1"/>
    <property type="molecule type" value="Genomic_DNA"/>
</dbReference>
<dbReference type="PANTHER" id="PTHR30250">
    <property type="entry name" value="PST FAMILY PREDICTED COLANIC ACID TRANSPORTER"/>
    <property type="match status" value="1"/>
</dbReference>
<feature type="transmembrane region" description="Helical" evidence="7">
    <location>
        <begin position="170"/>
        <end position="192"/>
    </location>
</feature>
<feature type="transmembrane region" description="Helical" evidence="7">
    <location>
        <begin position="272"/>
        <end position="297"/>
    </location>
</feature>
<evidence type="ECO:0000256" key="2">
    <source>
        <dbReference type="ARBA" id="ARBA00022475"/>
    </source>
</evidence>
<protein>
    <submittedName>
        <fullName evidence="8">Lipopolysaccharide biosynthesis protein</fullName>
    </submittedName>
</protein>
<keyword evidence="3 7" id="KW-0812">Transmembrane</keyword>
<feature type="transmembrane region" description="Helical" evidence="7">
    <location>
        <begin position="408"/>
        <end position="430"/>
    </location>
</feature>
<evidence type="ECO:0000256" key="1">
    <source>
        <dbReference type="ARBA" id="ARBA00004651"/>
    </source>
</evidence>